<evidence type="ECO:0000256" key="1">
    <source>
        <dbReference type="SAM" id="MobiDB-lite"/>
    </source>
</evidence>
<sequence>MRRILLGGLGIALGVFAHPAFAQQPASTGTKSPRAAAFGRPSAIPDPQPDSGITQTGLRNSISRPTTTSVPGSYPPSSSYAPGNFGTPTPVISQPPTGVVLGEMPMTQPMTPGALTQPRAVPGTPSITESRDPTRRIPTGSLPSEGVVVPSVAPGFDCPVGTDDPFYNANQQHGPFDRLASTRRSWWLTSEVLLWWNRGSQVPPLVTTSSPQFNGIIGQGDTRVLLGGSFGDTYHVGGRIGAGYWFGENECRGIDARVFWVAPTTATFSANTNQYPLLARPFFNINGTLSDPNFGFGQSSEVIAGPGVAIGSVTAAMKSTVWGGELNYRRYLIGDSTARIDLLAGYRYLDVTEQLTITERFARTADSDPNVGIPAISGVINDSFRTENQFHGGQIGIAGTFQRGRWSLDPRATVAFGTVHQTVEINGSQALTFANGLTTTTPGGLLAVPGANIGRFSQDKFAVVPEVGLNVGWQATERLKLFLGYNFLYLSSAVRPGEAIDTRLDAARVPNLLPPGSGSPLVSPIRPQPQFSTSGYFIQGISFGFAFKW</sequence>
<accession>A0A6P2DEK6</accession>
<evidence type="ECO:0000313" key="3">
    <source>
        <dbReference type="EMBL" id="VTR99995.1"/>
    </source>
</evidence>
<dbReference type="Proteomes" id="UP000464178">
    <property type="component" value="Chromosome"/>
</dbReference>
<gene>
    <name evidence="3" type="ORF">SOIL9_83320</name>
</gene>
<keyword evidence="2" id="KW-0732">Signal</keyword>
<dbReference type="Pfam" id="PF07585">
    <property type="entry name" value="BBP7"/>
    <property type="match status" value="1"/>
</dbReference>
<dbReference type="InterPro" id="IPR011446">
    <property type="entry name" value="BBP7"/>
</dbReference>
<feature type="region of interest" description="Disordered" evidence="1">
    <location>
        <begin position="24"/>
        <end position="93"/>
    </location>
</feature>
<protein>
    <submittedName>
        <fullName evidence="3">Uncharacterized protein</fullName>
    </submittedName>
</protein>
<dbReference type="RefSeq" id="WP_162672040.1">
    <property type="nucleotide sequence ID" value="NZ_LR593886.1"/>
</dbReference>
<feature type="compositionally biased region" description="Low complexity" evidence="1">
    <location>
        <begin position="65"/>
        <end position="83"/>
    </location>
</feature>
<feature type="compositionally biased region" description="Polar residues" evidence="1">
    <location>
        <begin position="51"/>
        <end position="64"/>
    </location>
</feature>
<evidence type="ECO:0000313" key="4">
    <source>
        <dbReference type="Proteomes" id="UP000464178"/>
    </source>
</evidence>
<feature type="signal peptide" evidence="2">
    <location>
        <begin position="1"/>
        <end position="22"/>
    </location>
</feature>
<dbReference type="EMBL" id="LR593886">
    <property type="protein sequence ID" value="VTR99995.1"/>
    <property type="molecule type" value="Genomic_DNA"/>
</dbReference>
<feature type="chain" id="PRO_5027091134" evidence="2">
    <location>
        <begin position="23"/>
        <end position="549"/>
    </location>
</feature>
<proteinExistence type="predicted"/>
<feature type="region of interest" description="Disordered" evidence="1">
    <location>
        <begin position="112"/>
        <end position="148"/>
    </location>
</feature>
<name>A0A6P2DEK6_9BACT</name>
<reference evidence="3 4" key="1">
    <citation type="submission" date="2019-05" db="EMBL/GenBank/DDBJ databases">
        <authorList>
            <consortium name="Science for Life Laboratories"/>
        </authorList>
    </citation>
    <scope>NUCLEOTIDE SEQUENCE [LARGE SCALE GENOMIC DNA]</scope>
    <source>
        <strain evidence="3">Soil9</strain>
    </source>
</reference>
<dbReference type="AlphaFoldDB" id="A0A6P2DEK6"/>
<keyword evidence="4" id="KW-1185">Reference proteome</keyword>
<organism evidence="3 4">
    <name type="scientific">Gemmata massiliana</name>
    <dbReference type="NCBI Taxonomy" id="1210884"/>
    <lineage>
        <taxon>Bacteria</taxon>
        <taxon>Pseudomonadati</taxon>
        <taxon>Planctomycetota</taxon>
        <taxon>Planctomycetia</taxon>
        <taxon>Gemmatales</taxon>
        <taxon>Gemmataceae</taxon>
        <taxon>Gemmata</taxon>
    </lineage>
</organism>
<evidence type="ECO:0000256" key="2">
    <source>
        <dbReference type="SAM" id="SignalP"/>
    </source>
</evidence>
<dbReference type="KEGG" id="gms:SOIL9_83320"/>